<dbReference type="GO" id="GO:0005634">
    <property type="term" value="C:nucleus"/>
    <property type="evidence" value="ECO:0007669"/>
    <property type="project" value="UniProtKB-SubCell"/>
</dbReference>
<evidence type="ECO:0000256" key="1">
    <source>
        <dbReference type="ARBA" id="ARBA00004123"/>
    </source>
</evidence>
<dbReference type="VEuPathDB" id="FungiDB:CCM_09413"/>
<dbReference type="GO" id="GO:0003700">
    <property type="term" value="F:DNA-binding transcription factor activity"/>
    <property type="evidence" value="ECO:0007669"/>
    <property type="project" value="InterPro"/>
</dbReference>
<evidence type="ECO:0000259" key="7">
    <source>
        <dbReference type="PROSITE" id="PS50217"/>
    </source>
</evidence>
<gene>
    <name evidence="8" type="ORF">A9K55_002369</name>
</gene>
<keyword evidence="2" id="KW-0805">Transcription regulation</keyword>
<dbReference type="SUPFAM" id="SSF57959">
    <property type="entry name" value="Leucine zipper domain"/>
    <property type="match status" value="1"/>
</dbReference>
<feature type="domain" description="BZIP" evidence="7">
    <location>
        <begin position="153"/>
        <end position="216"/>
    </location>
</feature>
<feature type="region of interest" description="Disordered" evidence="6">
    <location>
        <begin position="70"/>
        <end position="176"/>
    </location>
</feature>
<protein>
    <submittedName>
        <fullName evidence="8">Activating transcription factor 7a</fullName>
    </submittedName>
</protein>
<evidence type="ECO:0000313" key="8">
    <source>
        <dbReference type="EMBL" id="ATY59420.1"/>
    </source>
</evidence>
<dbReference type="PANTHER" id="PTHR19304">
    <property type="entry name" value="CYCLIC-AMP RESPONSE ELEMENT BINDING PROTEIN"/>
    <property type="match status" value="1"/>
</dbReference>
<dbReference type="InterPro" id="IPR046347">
    <property type="entry name" value="bZIP_sf"/>
</dbReference>
<dbReference type="EMBL" id="CP023322">
    <property type="protein sequence ID" value="ATY59420.1"/>
    <property type="molecule type" value="Genomic_DNA"/>
</dbReference>
<name>A0A2H4S8J1_CORMI</name>
<evidence type="ECO:0000256" key="5">
    <source>
        <dbReference type="SAM" id="Coils"/>
    </source>
</evidence>
<dbReference type="Gene3D" id="1.20.5.170">
    <property type="match status" value="1"/>
</dbReference>
<evidence type="ECO:0000313" key="9">
    <source>
        <dbReference type="Proteomes" id="UP000323067"/>
    </source>
</evidence>
<dbReference type="PROSITE" id="PS00036">
    <property type="entry name" value="BZIP_BASIC"/>
    <property type="match status" value="1"/>
</dbReference>
<keyword evidence="5" id="KW-0175">Coiled coil</keyword>
<dbReference type="OrthoDB" id="295274at2759"/>
<dbReference type="SMART" id="SM00338">
    <property type="entry name" value="BRLZ"/>
    <property type="match status" value="1"/>
</dbReference>
<dbReference type="AlphaFoldDB" id="A0A2H4S8J1"/>
<proteinExistence type="predicted"/>
<accession>A0A2H4S8J1</accession>
<feature type="compositionally biased region" description="Acidic residues" evidence="6">
    <location>
        <begin position="100"/>
        <end position="114"/>
    </location>
</feature>
<evidence type="ECO:0000256" key="6">
    <source>
        <dbReference type="SAM" id="MobiDB-lite"/>
    </source>
</evidence>
<dbReference type="VEuPathDB" id="FungiDB:A9K55_002369"/>
<evidence type="ECO:0000256" key="3">
    <source>
        <dbReference type="ARBA" id="ARBA00023163"/>
    </source>
</evidence>
<organism evidence="8 9">
    <name type="scientific">Cordyceps militaris</name>
    <name type="common">Caterpillar fungus</name>
    <name type="synonym">Clavaria militaris</name>
    <dbReference type="NCBI Taxonomy" id="73501"/>
    <lineage>
        <taxon>Eukaryota</taxon>
        <taxon>Fungi</taxon>
        <taxon>Dikarya</taxon>
        <taxon>Ascomycota</taxon>
        <taxon>Pezizomycotina</taxon>
        <taxon>Sordariomycetes</taxon>
        <taxon>Hypocreomycetidae</taxon>
        <taxon>Hypocreales</taxon>
        <taxon>Cordycipitaceae</taxon>
        <taxon>Cordyceps</taxon>
    </lineage>
</organism>
<reference evidence="8 9" key="1">
    <citation type="journal article" date="2017" name="BMC Genomics">
        <title>Chromosome level assembly and secondary metabolite potential of the parasitic fungus Cordyceps militaris.</title>
        <authorList>
            <person name="Kramer G.J."/>
            <person name="Nodwell J.R."/>
        </authorList>
    </citation>
    <scope>NUCLEOTIDE SEQUENCE [LARGE SCALE GENOMIC DNA]</scope>
    <source>
        <strain evidence="8 9">ATCC 34164</strain>
    </source>
</reference>
<dbReference type="Proteomes" id="UP000323067">
    <property type="component" value="Chromosome iv"/>
</dbReference>
<comment type="subcellular location">
    <subcellularLocation>
        <location evidence="1">Nucleus</location>
    </subcellularLocation>
</comment>
<keyword evidence="4" id="KW-0539">Nucleus</keyword>
<dbReference type="Pfam" id="PF00170">
    <property type="entry name" value="bZIP_1"/>
    <property type="match status" value="1"/>
</dbReference>
<dbReference type="CDD" id="cd14687">
    <property type="entry name" value="bZIP_ATF2"/>
    <property type="match status" value="1"/>
</dbReference>
<feature type="region of interest" description="Disordered" evidence="6">
    <location>
        <begin position="1"/>
        <end position="41"/>
    </location>
</feature>
<dbReference type="PROSITE" id="PS50217">
    <property type="entry name" value="BZIP"/>
    <property type="match status" value="1"/>
</dbReference>
<evidence type="ECO:0000256" key="4">
    <source>
        <dbReference type="ARBA" id="ARBA00023242"/>
    </source>
</evidence>
<dbReference type="InterPro" id="IPR051027">
    <property type="entry name" value="bZIP_transcription_factors"/>
</dbReference>
<feature type="compositionally biased region" description="Polar residues" evidence="6">
    <location>
        <begin position="130"/>
        <end position="139"/>
    </location>
</feature>
<dbReference type="InterPro" id="IPR004827">
    <property type="entry name" value="bZIP"/>
</dbReference>
<evidence type="ECO:0000256" key="2">
    <source>
        <dbReference type="ARBA" id="ARBA00023015"/>
    </source>
</evidence>
<keyword evidence="3" id="KW-0804">Transcription</keyword>
<sequence>MRGAQASFPSPGYMQGSQGNDGQQRKQELHRHTSAAFESQRILGASNPGLSAMLAGTNLSIDPVALLHQHNQEQPLFEKDTSSSRTTSTSSVPRLSTPDTENDDDESEKEDDDTPQNPKTRSKTKMPAASTRSKTNAAPTKSKRGGAATGTADKRRKRNLERNRAAASKCRQRKKQWQDGLERKKMELESRYKSLHAEVKDLMEEVAQLKNFVMAHGACNDANIDDWIRNEADSFVRRMSAAQMQQNAAAHSATLSAASMSQMQSPLQGSLTATPPMNDSLNNMFAPAGSESPFDKIHSNDLRPGGAGDAVDQNNNIFNQDLLMMSSIQT</sequence>
<feature type="compositionally biased region" description="Low complexity" evidence="6">
    <location>
        <begin position="83"/>
        <end position="99"/>
    </location>
</feature>
<feature type="coiled-coil region" evidence="5">
    <location>
        <begin position="178"/>
        <end position="212"/>
    </location>
</feature>